<keyword evidence="4" id="KW-0812">Transmembrane</keyword>
<dbReference type="PROSITE" id="PS50111">
    <property type="entry name" value="CHEMOTAXIS_TRANSDUC_2"/>
    <property type="match status" value="1"/>
</dbReference>
<dbReference type="RefSeq" id="WP_376920984.1">
    <property type="nucleotide sequence ID" value="NZ_JBHRSW010000036.1"/>
</dbReference>
<dbReference type="CDD" id="cd11386">
    <property type="entry name" value="MCP_signal"/>
    <property type="match status" value="1"/>
</dbReference>
<evidence type="ECO:0000313" key="6">
    <source>
        <dbReference type="EMBL" id="MFC3122855.1"/>
    </source>
</evidence>
<evidence type="ECO:0000256" key="4">
    <source>
        <dbReference type="SAM" id="Phobius"/>
    </source>
</evidence>
<evidence type="ECO:0000259" key="5">
    <source>
        <dbReference type="PROSITE" id="PS50111"/>
    </source>
</evidence>
<evidence type="ECO:0000256" key="3">
    <source>
        <dbReference type="PROSITE-ProRule" id="PRU00284"/>
    </source>
</evidence>
<keyword evidence="7" id="KW-1185">Reference proteome</keyword>
<reference evidence="7" key="1">
    <citation type="journal article" date="2019" name="Int. J. Syst. Evol. Microbiol.">
        <title>The Global Catalogue of Microorganisms (GCM) 10K type strain sequencing project: providing services to taxonomists for standard genome sequencing and annotation.</title>
        <authorList>
            <consortium name="The Broad Institute Genomics Platform"/>
            <consortium name="The Broad Institute Genome Sequencing Center for Infectious Disease"/>
            <person name="Wu L."/>
            <person name="Ma J."/>
        </authorList>
    </citation>
    <scope>NUCLEOTIDE SEQUENCE [LARGE SCALE GENOMIC DNA]</scope>
    <source>
        <strain evidence="7">KCTC 52473</strain>
    </source>
</reference>
<evidence type="ECO:0000313" key="7">
    <source>
        <dbReference type="Proteomes" id="UP001595478"/>
    </source>
</evidence>
<sequence length="661" mass="72898">MLKKVNVSQAISLIIAIPTFLLCTAVALLMYEYGQNSKNQQLVIDIVNIASLLDGVAHTHAVERGTSAGFLGSKGQVGQEAMLKARQNADTAENKLKNFDAEELSQYSSNEFNYLRQQLLQTLAEKNRVRKKVDALTPSNGAFDYYSRVNKIALSNIQRISMSINDQQASTLMSAKLNLLWMKERAGQYRGALNGAFKNGKVSPIRHAQIMQFVNDEQNKLDDLTTWAPEEYKEALKKLSASSHWGQVANAVQSFSMAENLDQITGPSKWFEIATKRIGDIKSISDKLSVRLQDSSQLSSDRARIKEITLVVVLLISVTPLIFIGLKLRKSICYRVKMINQYLSRIDEDKDFNQTISDNKQDELSEISRALNSHVFNMKTCLGDIKQQIMTSSDSLSKMANSSSIVESASLEQQEQNAEIVESIKQMTEASNIIAKDMAHSAELTDKINRSGKTNGKNIEEITRTISALEGEIKQSHTVVQEVAGNTEAIGSILQTIEAIAEQTNLLALNAAIEAARAGDQGRGFAVVADEVRNLAKRTQDSTEEINQMIESLISSAEKATNAMESCLNLTEASTSKVSENKQNIGELFDDIESLNASIEEVASAIEEQSTVSIQVNGSIQKIEDGSMRMLDASKTNSEALTQLSAEFDKVLNKVKTFKLN</sequence>
<keyword evidence="2 3" id="KW-0807">Transducer</keyword>
<gene>
    <name evidence="6" type="ORF">ACFOHL_14615</name>
</gene>
<dbReference type="EMBL" id="JBHRSW010000036">
    <property type="protein sequence ID" value="MFC3122855.1"/>
    <property type="molecule type" value="Genomic_DNA"/>
</dbReference>
<name>A0ABV7FUL3_9ALTE</name>
<dbReference type="SUPFAM" id="SSF58104">
    <property type="entry name" value="Methyl-accepting chemotaxis protein (MCP) signaling domain"/>
    <property type="match status" value="1"/>
</dbReference>
<organism evidence="6 7">
    <name type="scientific">Agaribacter flavus</name>
    <dbReference type="NCBI Taxonomy" id="1902781"/>
    <lineage>
        <taxon>Bacteria</taxon>
        <taxon>Pseudomonadati</taxon>
        <taxon>Pseudomonadota</taxon>
        <taxon>Gammaproteobacteria</taxon>
        <taxon>Alteromonadales</taxon>
        <taxon>Alteromonadaceae</taxon>
        <taxon>Agaribacter</taxon>
    </lineage>
</organism>
<dbReference type="Gene3D" id="1.10.287.950">
    <property type="entry name" value="Methyl-accepting chemotaxis protein"/>
    <property type="match status" value="1"/>
</dbReference>
<dbReference type="InterPro" id="IPR013587">
    <property type="entry name" value="Nitrate/nitrite_sensing"/>
</dbReference>
<dbReference type="PANTHER" id="PTHR32089">
    <property type="entry name" value="METHYL-ACCEPTING CHEMOTAXIS PROTEIN MCPB"/>
    <property type="match status" value="1"/>
</dbReference>
<feature type="domain" description="Methyl-accepting transducer" evidence="5">
    <location>
        <begin position="388"/>
        <end position="624"/>
    </location>
</feature>
<evidence type="ECO:0000256" key="1">
    <source>
        <dbReference type="ARBA" id="ARBA00004370"/>
    </source>
</evidence>
<feature type="transmembrane region" description="Helical" evidence="4">
    <location>
        <begin position="308"/>
        <end position="328"/>
    </location>
</feature>
<feature type="transmembrane region" description="Helical" evidence="4">
    <location>
        <begin position="12"/>
        <end position="31"/>
    </location>
</feature>
<protein>
    <submittedName>
        <fullName evidence="6">Methyl-accepting chemotaxis protein</fullName>
    </submittedName>
</protein>
<dbReference type="Pfam" id="PF08376">
    <property type="entry name" value="NIT"/>
    <property type="match status" value="1"/>
</dbReference>
<dbReference type="InterPro" id="IPR004089">
    <property type="entry name" value="MCPsignal_dom"/>
</dbReference>
<keyword evidence="4" id="KW-0472">Membrane</keyword>
<proteinExistence type="predicted"/>
<dbReference type="PANTHER" id="PTHR32089:SF112">
    <property type="entry name" value="LYSOZYME-LIKE PROTEIN-RELATED"/>
    <property type="match status" value="1"/>
</dbReference>
<comment type="subcellular location">
    <subcellularLocation>
        <location evidence="1">Membrane</location>
    </subcellularLocation>
</comment>
<evidence type="ECO:0000256" key="2">
    <source>
        <dbReference type="ARBA" id="ARBA00023224"/>
    </source>
</evidence>
<dbReference type="Proteomes" id="UP001595478">
    <property type="component" value="Unassembled WGS sequence"/>
</dbReference>
<keyword evidence="4" id="KW-1133">Transmembrane helix</keyword>
<accession>A0ABV7FUL3</accession>
<comment type="caution">
    <text evidence="6">The sequence shown here is derived from an EMBL/GenBank/DDBJ whole genome shotgun (WGS) entry which is preliminary data.</text>
</comment>
<dbReference type="Pfam" id="PF00015">
    <property type="entry name" value="MCPsignal"/>
    <property type="match status" value="1"/>
</dbReference>
<dbReference type="SMART" id="SM00283">
    <property type="entry name" value="MA"/>
    <property type="match status" value="1"/>
</dbReference>